<dbReference type="Gene3D" id="1.10.357.140">
    <property type="entry name" value="UbiA prenyltransferase"/>
    <property type="match status" value="1"/>
</dbReference>
<feature type="transmembrane region" description="Helical" evidence="6">
    <location>
        <begin position="229"/>
        <end position="248"/>
    </location>
</feature>
<dbReference type="InterPro" id="IPR044878">
    <property type="entry name" value="UbiA_sf"/>
</dbReference>
<dbReference type="OrthoDB" id="9803632at2"/>
<reference evidence="8" key="1">
    <citation type="submission" date="2016-10" db="EMBL/GenBank/DDBJ databases">
        <authorList>
            <person name="Varghese N."/>
            <person name="Submissions S."/>
        </authorList>
    </citation>
    <scope>NUCLEOTIDE SEQUENCE [LARGE SCALE GENOMIC DNA]</scope>
    <source>
        <strain evidence="8">XJ109</strain>
    </source>
</reference>
<dbReference type="GO" id="GO:0005886">
    <property type="term" value="C:plasma membrane"/>
    <property type="evidence" value="ECO:0007669"/>
    <property type="project" value="TreeGrafter"/>
</dbReference>
<dbReference type="CDD" id="cd13963">
    <property type="entry name" value="PT_UbiA_2"/>
    <property type="match status" value="1"/>
</dbReference>
<dbReference type="Pfam" id="PF01040">
    <property type="entry name" value="UbiA"/>
    <property type="match status" value="1"/>
</dbReference>
<protein>
    <submittedName>
        <fullName evidence="7">UbiA prenyltransferase family protein</fullName>
    </submittedName>
</protein>
<dbReference type="STRING" id="684065.SAMN05421738_105136"/>
<feature type="transmembrane region" description="Helical" evidence="6">
    <location>
        <begin position="129"/>
        <end position="147"/>
    </location>
</feature>
<feature type="transmembrane region" description="Helical" evidence="6">
    <location>
        <begin position="12"/>
        <end position="32"/>
    </location>
</feature>
<keyword evidence="5 6" id="KW-0472">Membrane</keyword>
<keyword evidence="3 6" id="KW-0812">Transmembrane</keyword>
<dbReference type="Proteomes" id="UP000199149">
    <property type="component" value="Unassembled WGS sequence"/>
</dbReference>
<sequence>MQHYIKLMRVNQWVKNLFVFLPLFFSGNLLNIDLFIESFYGFLIFSFVASSIYIINDYVDIEKDQKHPEKKNRPLASGKISKNKALILFFGLVIITSLLIFYFANVKVTLLVAVYFLMNIAYSFKLKQIAILDVMIIAFGFLLRVLVGGYMTGIVVTDWTILLVFDLALILALGKRRGELINADLEGVTRKSLDGYNLNFLNSALSITCTVAVICYLMFILAPDTQQKFHHYIIYTFVFVFAAVLRYLQQTFVYFKTESPTKLIFKDHFLQLLIVLWGISYVLLIYFNNGK</sequence>
<dbReference type="PANTHER" id="PTHR11048">
    <property type="entry name" value="PRENYLTRANSFERASES"/>
    <property type="match status" value="1"/>
</dbReference>
<name>A0A1I4VH76_9FLAO</name>
<dbReference type="GO" id="GO:0009247">
    <property type="term" value="P:glycolipid biosynthetic process"/>
    <property type="evidence" value="ECO:0007669"/>
    <property type="project" value="TreeGrafter"/>
</dbReference>
<evidence type="ECO:0000313" key="7">
    <source>
        <dbReference type="EMBL" id="SFN00480.1"/>
    </source>
</evidence>
<dbReference type="InterPro" id="IPR000537">
    <property type="entry name" value="UbiA_prenyltransferase"/>
</dbReference>
<comment type="subcellular location">
    <subcellularLocation>
        <location evidence="1">Membrane</location>
        <topology evidence="1">Multi-pass membrane protein</topology>
    </subcellularLocation>
</comment>
<accession>A0A1I4VH76</accession>
<feature type="transmembrane region" description="Helical" evidence="6">
    <location>
        <begin position="38"/>
        <end position="56"/>
    </location>
</feature>
<feature type="transmembrane region" description="Helical" evidence="6">
    <location>
        <begin position="85"/>
        <end position="102"/>
    </location>
</feature>
<evidence type="ECO:0000256" key="4">
    <source>
        <dbReference type="ARBA" id="ARBA00022989"/>
    </source>
</evidence>
<dbReference type="AlphaFoldDB" id="A0A1I4VH76"/>
<evidence type="ECO:0000256" key="6">
    <source>
        <dbReference type="SAM" id="Phobius"/>
    </source>
</evidence>
<keyword evidence="4 6" id="KW-1133">Transmembrane helix</keyword>
<feature type="transmembrane region" description="Helical" evidence="6">
    <location>
        <begin position="269"/>
        <end position="287"/>
    </location>
</feature>
<organism evidence="7 8">
    <name type="scientific">Algoriella xinjiangensis</name>
    <dbReference type="NCBI Taxonomy" id="684065"/>
    <lineage>
        <taxon>Bacteria</taxon>
        <taxon>Pseudomonadati</taxon>
        <taxon>Bacteroidota</taxon>
        <taxon>Flavobacteriia</taxon>
        <taxon>Flavobacteriales</taxon>
        <taxon>Weeksellaceae</taxon>
        <taxon>Algoriella</taxon>
    </lineage>
</organism>
<evidence type="ECO:0000256" key="2">
    <source>
        <dbReference type="ARBA" id="ARBA00022475"/>
    </source>
</evidence>
<proteinExistence type="predicted"/>
<evidence type="ECO:0000313" key="8">
    <source>
        <dbReference type="Proteomes" id="UP000199149"/>
    </source>
</evidence>
<keyword evidence="7" id="KW-0808">Transferase</keyword>
<dbReference type="PANTHER" id="PTHR11048:SF5">
    <property type="entry name" value="DECAPRENYL-PHOSPHATE PHOSPHORIBOSYLTRANSFERASE"/>
    <property type="match status" value="1"/>
</dbReference>
<evidence type="ECO:0000256" key="3">
    <source>
        <dbReference type="ARBA" id="ARBA00022692"/>
    </source>
</evidence>
<evidence type="ECO:0000256" key="5">
    <source>
        <dbReference type="ARBA" id="ARBA00023136"/>
    </source>
</evidence>
<feature type="transmembrane region" description="Helical" evidence="6">
    <location>
        <begin position="153"/>
        <end position="173"/>
    </location>
</feature>
<keyword evidence="2" id="KW-1003">Cell membrane</keyword>
<dbReference type="InterPro" id="IPR039653">
    <property type="entry name" value="Prenyltransferase"/>
</dbReference>
<evidence type="ECO:0000256" key="1">
    <source>
        <dbReference type="ARBA" id="ARBA00004141"/>
    </source>
</evidence>
<dbReference type="GO" id="GO:0016765">
    <property type="term" value="F:transferase activity, transferring alkyl or aryl (other than methyl) groups"/>
    <property type="evidence" value="ECO:0007669"/>
    <property type="project" value="InterPro"/>
</dbReference>
<dbReference type="RefSeq" id="WP_092907550.1">
    <property type="nucleotide sequence ID" value="NZ_FOUZ01000005.1"/>
</dbReference>
<dbReference type="EMBL" id="FOUZ01000005">
    <property type="protein sequence ID" value="SFN00480.1"/>
    <property type="molecule type" value="Genomic_DNA"/>
</dbReference>
<feature type="transmembrane region" description="Helical" evidence="6">
    <location>
        <begin position="200"/>
        <end position="223"/>
    </location>
</feature>
<gene>
    <name evidence="7" type="ORF">SAMN05421738_105136</name>
</gene>
<keyword evidence="8" id="KW-1185">Reference proteome</keyword>